<dbReference type="InterPro" id="IPR017938">
    <property type="entry name" value="Riboflavin_synthase-like_b-brl"/>
</dbReference>
<dbReference type="GO" id="GO:0019825">
    <property type="term" value="F:oxygen binding"/>
    <property type="evidence" value="ECO:0007669"/>
    <property type="project" value="InterPro"/>
</dbReference>
<dbReference type="InterPro" id="IPR000971">
    <property type="entry name" value="Globin"/>
</dbReference>
<dbReference type="PROSITE" id="PS01033">
    <property type="entry name" value="GLOBIN"/>
    <property type="match status" value="1"/>
</dbReference>
<accession>A0A841YBJ1</accession>
<dbReference type="Gene3D" id="2.40.30.10">
    <property type="entry name" value="Translation factors"/>
    <property type="match status" value="1"/>
</dbReference>
<evidence type="ECO:0000259" key="13">
    <source>
        <dbReference type="PROSITE" id="PS01033"/>
    </source>
</evidence>
<dbReference type="GO" id="GO:0071949">
    <property type="term" value="F:FAD binding"/>
    <property type="evidence" value="ECO:0007669"/>
    <property type="project" value="TreeGrafter"/>
</dbReference>
<reference evidence="15 16" key="1">
    <citation type="submission" date="2020-03" db="EMBL/GenBank/DDBJ databases">
        <title>Soil Listeria distribution.</title>
        <authorList>
            <person name="Liao J."/>
            <person name="Wiedmann M."/>
        </authorList>
    </citation>
    <scope>NUCLEOTIDE SEQUENCE [LARGE SCALE GENOMIC DNA]</scope>
    <source>
        <strain evidence="15 16">FSL L7-1645</strain>
    </source>
</reference>
<comment type="catalytic activity">
    <reaction evidence="11">
        <text>2 nitric oxide + NADPH + 2 O2 = 2 nitrate + NADP(+) + H(+)</text>
        <dbReference type="Rhea" id="RHEA:19465"/>
        <dbReference type="ChEBI" id="CHEBI:15378"/>
        <dbReference type="ChEBI" id="CHEBI:15379"/>
        <dbReference type="ChEBI" id="CHEBI:16480"/>
        <dbReference type="ChEBI" id="CHEBI:17632"/>
        <dbReference type="ChEBI" id="CHEBI:57783"/>
        <dbReference type="ChEBI" id="CHEBI:58349"/>
        <dbReference type="EC" id="1.14.12.17"/>
    </reaction>
</comment>
<dbReference type="SUPFAM" id="SSF52343">
    <property type="entry name" value="Ferredoxin reductase-like, C-terminal NADP-linked domain"/>
    <property type="match status" value="1"/>
</dbReference>
<keyword evidence="5 12" id="KW-0561">Oxygen transport</keyword>
<dbReference type="InterPro" id="IPR009050">
    <property type="entry name" value="Globin-like_sf"/>
</dbReference>
<evidence type="ECO:0000256" key="2">
    <source>
        <dbReference type="ARBA" id="ARBA00006401"/>
    </source>
</evidence>
<evidence type="ECO:0000259" key="14">
    <source>
        <dbReference type="PROSITE" id="PS51384"/>
    </source>
</evidence>
<dbReference type="PROSITE" id="PS51384">
    <property type="entry name" value="FAD_FR"/>
    <property type="match status" value="1"/>
</dbReference>
<dbReference type="GO" id="GO:0005344">
    <property type="term" value="F:oxygen carrier activity"/>
    <property type="evidence" value="ECO:0007669"/>
    <property type="project" value="UniProtKB-KW"/>
</dbReference>
<comment type="similarity">
    <text evidence="12">Belongs to the globin family.</text>
</comment>
<dbReference type="SUPFAM" id="SSF46458">
    <property type="entry name" value="Globin-like"/>
    <property type="match status" value="1"/>
</dbReference>
<dbReference type="InterPro" id="IPR017927">
    <property type="entry name" value="FAD-bd_FR_type"/>
</dbReference>
<evidence type="ECO:0000256" key="3">
    <source>
        <dbReference type="ARBA" id="ARBA00012229"/>
    </source>
</evidence>
<sequence length="378" mass="42725">MLDEKTKQTVKETIPFLEAKGTEITSLFYKNMLAAHPELLNIFNENNQKKGLQQKALANTVLAAAKHIDDLSVLADYIQQIGYKHRALQVKAEHYPIVGYHLLEAIQSVLGDGATTQIMEAWEKTYSEIAQVFIDVEAEMYQVENWKGFQAFRVISIDKPIAGVIKLGLASTFPIGKIEPGQYVTVRIKDRDATYYSNRHYSVYQFDEATNQIFIAVRVERQGVVSNYLNEKVQLDDEIYLSAPAGDFQLHKDTRHVFISSGIGETPILPMAKMASEENQAVIWIQNYRESSGSALKAEISQLPSTVKMYQNISETEGRLDQNKLEDFLDGQLFGQFYLCGSPEFTIGIKKALLEIGVLEEKIHYEVFDAPKMSTVFS</sequence>
<feature type="domain" description="Globin" evidence="13">
    <location>
        <begin position="1"/>
        <end position="138"/>
    </location>
</feature>
<dbReference type="Proteomes" id="UP000571128">
    <property type="component" value="Unassembled WGS sequence"/>
</dbReference>
<dbReference type="InterPro" id="IPR039261">
    <property type="entry name" value="FNR_nucleotide-bd"/>
</dbReference>
<evidence type="ECO:0000256" key="7">
    <source>
        <dbReference type="ARBA" id="ARBA00022857"/>
    </source>
</evidence>
<comment type="catalytic activity">
    <reaction evidence="10">
        <text>2 nitric oxide + NADH + 2 O2 = 2 nitrate + NAD(+) + H(+)</text>
        <dbReference type="Rhea" id="RHEA:19469"/>
        <dbReference type="ChEBI" id="CHEBI:15378"/>
        <dbReference type="ChEBI" id="CHEBI:15379"/>
        <dbReference type="ChEBI" id="CHEBI:16480"/>
        <dbReference type="ChEBI" id="CHEBI:17632"/>
        <dbReference type="ChEBI" id="CHEBI:57540"/>
        <dbReference type="ChEBI" id="CHEBI:57945"/>
        <dbReference type="EC" id="1.14.12.17"/>
    </reaction>
</comment>
<feature type="domain" description="FAD-binding FR-type" evidence="14">
    <location>
        <begin position="147"/>
        <end position="251"/>
    </location>
</feature>
<evidence type="ECO:0000256" key="12">
    <source>
        <dbReference type="RuleBase" id="RU000356"/>
    </source>
</evidence>
<name>A0A841YBJ1_9LIST</name>
<dbReference type="AlphaFoldDB" id="A0A841YBJ1"/>
<evidence type="ECO:0000313" key="15">
    <source>
        <dbReference type="EMBL" id="MBC1397588.1"/>
    </source>
</evidence>
<evidence type="ECO:0000313" key="16">
    <source>
        <dbReference type="Proteomes" id="UP000571128"/>
    </source>
</evidence>
<dbReference type="FunFam" id="1.10.490.10:FF:000003">
    <property type="entry name" value="Flavohemoprotein"/>
    <property type="match status" value="1"/>
</dbReference>
<dbReference type="EC" id="1.14.12.17" evidence="3"/>
<dbReference type="GO" id="GO:0071500">
    <property type="term" value="P:cellular response to nitrosative stress"/>
    <property type="evidence" value="ECO:0007669"/>
    <property type="project" value="TreeGrafter"/>
</dbReference>
<comment type="caution">
    <text evidence="15">The sequence shown here is derived from an EMBL/GenBank/DDBJ whole genome shotgun (WGS) entry which is preliminary data.</text>
</comment>
<organism evidence="15 16">
    <name type="scientific">Listeria fleischmannii</name>
    <dbReference type="NCBI Taxonomy" id="1069827"/>
    <lineage>
        <taxon>Bacteria</taxon>
        <taxon>Bacillati</taxon>
        <taxon>Bacillota</taxon>
        <taxon>Bacilli</taxon>
        <taxon>Bacillales</taxon>
        <taxon>Listeriaceae</taxon>
        <taxon>Listeria</taxon>
    </lineage>
</organism>
<keyword evidence="12" id="KW-0813">Transport</keyword>
<proteinExistence type="inferred from homology"/>
<dbReference type="GO" id="GO:0008941">
    <property type="term" value="F:nitric oxide dioxygenase NAD(P)H activity"/>
    <property type="evidence" value="ECO:0007669"/>
    <property type="project" value="UniProtKB-EC"/>
</dbReference>
<dbReference type="InterPro" id="IPR008333">
    <property type="entry name" value="Cbr1-like_FAD-bd_dom"/>
</dbReference>
<dbReference type="PANTHER" id="PTHR43396:SF3">
    <property type="entry name" value="FLAVOHEMOPROTEIN"/>
    <property type="match status" value="1"/>
</dbReference>
<dbReference type="Pfam" id="PF00970">
    <property type="entry name" value="FAD_binding_6"/>
    <property type="match status" value="1"/>
</dbReference>
<evidence type="ECO:0000256" key="9">
    <source>
        <dbReference type="ARBA" id="ARBA00023027"/>
    </source>
</evidence>
<dbReference type="EMBL" id="JAARPY010000001">
    <property type="protein sequence ID" value="MBC1397588.1"/>
    <property type="molecule type" value="Genomic_DNA"/>
</dbReference>
<dbReference type="CDD" id="cd14777">
    <property type="entry name" value="Yhb1-globin-like"/>
    <property type="match status" value="1"/>
</dbReference>
<protein>
    <recommendedName>
        <fullName evidence="3">nitric oxide dioxygenase</fullName>
        <ecNumber evidence="3">1.14.12.17</ecNumber>
    </recommendedName>
</protein>
<keyword evidence="8" id="KW-0408">Iron</keyword>
<dbReference type="Gene3D" id="3.40.50.80">
    <property type="entry name" value="Nucleotide-binding domain of ferredoxin-NADP reductase (FNR) module"/>
    <property type="match status" value="1"/>
</dbReference>
<dbReference type="Pfam" id="PF00042">
    <property type="entry name" value="Globin"/>
    <property type="match status" value="1"/>
</dbReference>
<keyword evidence="6" id="KW-0479">Metal-binding</keyword>
<dbReference type="InterPro" id="IPR012292">
    <property type="entry name" value="Globin/Proto"/>
</dbReference>
<dbReference type="Gene3D" id="1.10.490.10">
    <property type="entry name" value="Globins"/>
    <property type="match status" value="1"/>
</dbReference>
<dbReference type="GO" id="GO:0046210">
    <property type="term" value="P:nitric oxide catabolic process"/>
    <property type="evidence" value="ECO:0007669"/>
    <property type="project" value="TreeGrafter"/>
</dbReference>
<evidence type="ECO:0000256" key="5">
    <source>
        <dbReference type="ARBA" id="ARBA00022621"/>
    </source>
</evidence>
<comment type="cofactor">
    <cofactor evidence="1">
        <name>heme b</name>
        <dbReference type="ChEBI" id="CHEBI:60344"/>
    </cofactor>
</comment>
<comment type="similarity">
    <text evidence="2">In the C-terminal section; belongs to the flavoprotein pyridine nucleotide cytochrome reductase family.</text>
</comment>
<dbReference type="PANTHER" id="PTHR43396">
    <property type="entry name" value="FLAVOHEMOPROTEIN"/>
    <property type="match status" value="1"/>
</dbReference>
<evidence type="ECO:0000256" key="1">
    <source>
        <dbReference type="ARBA" id="ARBA00001970"/>
    </source>
</evidence>
<keyword evidence="7" id="KW-0521">NADP</keyword>
<evidence type="ECO:0000256" key="6">
    <source>
        <dbReference type="ARBA" id="ARBA00022723"/>
    </source>
</evidence>
<dbReference type="SUPFAM" id="SSF63380">
    <property type="entry name" value="Riboflavin synthase domain-like"/>
    <property type="match status" value="1"/>
</dbReference>
<dbReference type="RefSeq" id="WP_185338488.1">
    <property type="nucleotide sequence ID" value="NZ_JAARPY010000001.1"/>
</dbReference>
<evidence type="ECO:0000256" key="11">
    <source>
        <dbReference type="ARBA" id="ARBA00049433"/>
    </source>
</evidence>
<keyword evidence="9" id="KW-0520">NAD</keyword>
<dbReference type="GO" id="GO:0046872">
    <property type="term" value="F:metal ion binding"/>
    <property type="evidence" value="ECO:0007669"/>
    <property type="project" value="UniProtKB-KW"/>
</dbReference>
<keyword evidence="4 12" id="KW-0349">Heme</keyword>
<gene>
    <name evidence="15" type="ORF">HB844_01680</name>
</gene>
<evidence type="ECO:0000256" key="4">
    <source>
        <dbReference type="ARBA" id="ARBA00022617"/>
    </source>
</evidence>
<evidence type="ECO:0000256" key="8">
    <source>
        <dbReference type="ARBA" id="ARBA00023004"/>
    </source>
</evidence>
<evidence type="ECO:0000256" key="10">
    <source>
        <dbReference type="ARBA" id="ARBA00048649"/>
    </source>
</evidence>
<dbReference type="GO" id="GO:0020037">
    <property type="term" value="F:heme binding"/>
    <property type="evidence" value="ECO:0007669"/>
    <property type="project" value="InterPro"/>
</dbReference>